<feature type="region of interest" description="Disordered" evidence="2">
    <location>
        <begin position="552"/>
        <end position="603"/>
    </location>
</feature>
<dbReference type="OMA" id="QDRSFYP"/>
<feature type="region of interest" description="Disordered" evidence="2">
    <location>
        <begin position="221"/>
        <end position="319"/>
    </location>
</feature>
<evidence type="ECO:0008006" key="6">
    <source>
        <dbReference type="Google" id="ProtNLM"/>
    </source>
</evidence>
<feature type="region of interest" description="Disordered" evidence="2">
    <location>
        <begin position="345"/>
        <end position="413"/>
    </location>
</feature>
<reference evidence="4 5" key="1">
    <citation type="submission" date="2016-10" db="EMBL/GenBank/DDBJ databases">
        <title>Genome sequence of the basidiomycete white-rot fungus Trametes pubescens.</title>
        <authorList>
            <person name="Makela M.R."/>
            <person name="Granchi Z."/>
            <person name="Peng M."/>
            <person name="De Vries R.P."/>
            <person name="Grigoriev I."/>
            <person name="Riley R."/>
            <person name="Hilden K."/>
        </authorList>
    </citation>
    <scope>NUCLEOTIDE SEQUENCE [LARGE SCALE GENOMIC DNA]</scope>
    <source>
        <strain evidence="4 5">FBCC735</strain>
    </source>
</reference>
<feature type="compositionally biased region" description="Polar residues" evidence="2">
    <location>
        <begin position="92"/>
        <end position="105"/>
    </location>
</feature>
<evidence type="ECO:0000313" key="4">
    <source>
        <dbReference type="EMBL" id="OJT02377.1"/>
    </source>
</evidence>
<sequence>MALGGLGAVLLSGHPSLSLGHVISQVDLRSVFFAVVFVIIVLVLAYLTNPSENSFRNYLTEQSFKQHISRLDEGGQEDGIASDDSGVHFTLSRRTPPSTRKSGSTFDPTSPFHFVSRASVSLRTPKHVFYSFGILTIAALYPTGRPQDRTHGHAIYSGNLVSSVSDAWFVGLFGRWWRGGIIQSWWYDMLAATEEDNEDGPPGILNVKALDLLEGCDGLPFPTPSRLPSDATAKLRGTERSTARSHNAAPRSNTPPPLPKSASLPLHAPRITISTPPKGSATHLQRLASSPAQSSAPSTPETTRPPAPRMLAYSPSSTSLFDSSPVIAEVLRQISQSQAAVKELSTQLNDARSSASESHTSIQKELEEQRQRKRDEDTARAELKTRTKTLEDSKRNAETSKRDAEKRLRAAESARDSAVVRIEKLGAEIGALRTRMWEDEEEIVRSKEEGDAQEEETQAELERKRKEIRVAEEVVAALNSRAKELEERIAQEEERLLKAKEQAEIKKQDRSFYPLTVVPTVNEEDLSIPSWSSAPYPEPAQAGALTQELLDHHTSDYAERQESFPMPIQAPKSKGSSSSGSANSDNREPSVSPRPARLSLTGISNLREPIQRVLPEPDPNGQVLVRPHAFPLFNGDLPSTLSTRSSSTRFSPFSDTEDAGESAASVRVEPNTASSISPMSTSLIPTGLISSLDSSSSLDGLGLPRSFQSEDDAVLARDWRKTARFPPPPPVESPNAGRTGAYTTSPLSLTCPSFDGVDKDDPFEVRPQPPRRRLTSDLADQRASFPPTRTISDPPLPPPGIVAAPQQQEHEGPDKMGASAHRRWFSQQDAAAAKERRGLNPEAKAFSLTKKSFPSLFSASQSQPSVHALAASPYDSASYASSTSLSSSLASHPSSSLSTASALSLPPSLAGAADADTVFASVSMRAFAPSPAEREALQRAFGGSANTSLERLPTLSEVASIPNMAAIPPSPPHVHVHAKDGAMAMGTGRTLLPPGLAWLHSLGPLRKPKFSPWEDEETNEAGVADGR</sequence>
<proteinExistence type="predicted"/>
<feature type="compositionally biased region" description="Low complexity" evidence="2">
    <location>
        <begin position="260"/>
        <end position="269"/>
    </location>
</feature>
<keyword evidence="3" id="KW-0812">Transmembrane</keyword>
<dbReference type="Proteomes" id="UP000184267">
    <property type="component" value="Unassembled WGS sequence"/>
</dbReference>
<evidence type="ECO:0000313" key="5">
    <source>
        <dbReference type="Proteomes" id="UP000184267"/>
    </source>
</evidence>
<feature type="compositionally biased region" description="Polar residues" evidence="2">
    <location>
        <begin position="345"/>
        <end position="361"/>
    </location>
</feature>
<dbReference type="STRING" id="154538.A0A1M2V490"/>
<feature type="compositionally biased region" description="Basic and acidic residues" evidence="2">
    <location>
        <begin position="552"/>
        <end position="562"/>
    </location>
</feature>
<keyword evidence="5" id="KW-1185">Reference proteome</keyword>
<evidence type="ECO:0000256" key="3">
    <source>
        <dbReference type="SAM" id="Phobius"/>
    </source>
</evidence>
<feature type="coiled-coil region" evidence="1">
    <location>
        <begin position="447"/>
        <end position="509"/>
    </location>
</feature>
<feature type="compositionally biased region" description="Polar residues" evidence="2">
    <location>
        <begin position="741"/>
        <end position="751"/>
    </location>
</feature>
<organism evidence="4 5">
    <name type="scientific">Trametes pubescens</name>
    <name type="common">White-rot fungus</name>
    <dbReference type="NCBI Taxonomy" id="154538"/>
    <lineage>
        <taxon>Eukaryota</taxon>
        <taxon>Fungi</taxon>
        <taxon>Dikarya</taxon>
        <taxon>Basidiomycota</taxon>
        <taxon>Agaricomycotina</taxon>
        <taxon>Agaricomycetes</taxon>
        <taxon>Polyporales</taxon>
        <taxon>Polyporaceae</taxon>
        <taxon>Trametes</taxon>
    </lineage>
</organism>
<comment type="caution">
    <text evidence="4">The sequence shown here is derived from an EMBL/GenBank/DDBJ whole genome shotgun (WGS) entry which is preliminary data.</text>
</comment>
<dbReference type="EMBL" id="MNAD01001673">
    <property type="protein sequence ID" value="OJT02377.1"/>
    <property type="molecule type" value="Genomic_DNA"/>
</dbReference>
<feature type="region of interest" description="Disordered" evidence="2">
    <location>
        <begin position="78"/>
        <end position="105"/>
    </location>
</feature>
<feature type="region of interest" description="Disordered" evidence="2">
    <location>
        <begin position="720"/>
        <end position="822"/>
    </location>
</feature>
<feature type="compositionally biased region" description="Low complexity" evidence="2">
    <location>
        <begin position="288"/>
        <end position="302"/>
    </location>
</feature>
<name>A0A1M2V490_TRAPU</name>
<gene>
    <name evidence="4" type="ORF">TRAPUB_7101</name>
</gene>
<feature type="compositionally biased region" description="Low complexity" evidence="2">
    <location>
        <begin position="637"/>
        <end position="654"/>
    </location>
</feature>
<keyword evidence="1" id="KW-0175">Coiled coil</keyword>
<feature type="transmembrane region" description="Helical" evidence="3">
    <location>
        <begin position="127"/>
        <end position="144"/>
    </location>
</feature>
<feature type="region of interest" description="Disordered" evidence="2">
    <location>
        <begin position="637"/>
        <end position="679"/>
    </location>
</feature>
<evidence type="ECO:0000256" key="2">
    <source>
        <dbReference type="SAM" id="MobiDB-lite"/>
    </source>
</evidence>
<feature type="region of interest" description="Disordered" evidence="2">
    <location>
        <begin position="1007"/>
        <end position="1027"/>
    </location>
</feature>
<feature type="compositionally biased region" description="Low complexity" evidence="2">
    <location>
        <begin position="572"/>
        <end position="581"/>
    </location>
</feature>
<accession>A0A1M2V490</accession>
<protein>
    <recommendedName>
        <fullName evidence="6">Proteophosphoglycan ppg4</fullName>
    </recommendedName>
</protein>
<keyword evidence="3" id="KW-0472">Membrane</keyword>
<dbReference type="AlphaFoldDB" id="A0A1M2V490"/>
<keyword evidence="3" id="KW-1133">Transmembrane helix</keyword>
<feature type="compositionally biased region" description="Basic and acidic residues" evidence="2">
    <location>
        <begin position="362"/>
        <end position="413"/>
    </location>
</feature>
<dbReference type="OrthoDB" id="2548929at2759"/>
<feature type="transmembrane region" description="Helical" evidence="3">
    <location>
        <begin position="30"/>
        <end position="47"/>
    </location>
</feature>
<evidence type="ECO:0000256" key="1">
    <source>
        <dbReference type="SAM" id="Coils"/>
    </source>
</evidence>